<organism evidence="2 3">
    <name type="scientific">Brassica napus</name>
    <name type="common">Rape</name>
    <dbReference type="NCBI Taxonomy" id="3708"/>
    <lineage>
        <taxon>Eukaryota</taxon>
        <taxon>Viridiplantae</taxon>
        <taxon>Streptophyta</taxon>
        <taxon>Embryophyta</taxon>
        <taxon>Tracheophyta</taxon>
        <taxon>Spermatophyta</taxon>
        <taxon>Magnoliopsida</taxon>
        <taxon>eudicotyledons</taxon>
        <taxon>Gunneridae</taxon>
        <taxon>Pentapetalae</taxon>
        <taxon>rosids</taxon>
        <taxon>malvids</taxon>
        <taxon>Brassicales</taxon>
        <taxon>Brassicaceae</taxon>
        <taxon>Brassiceae</taxon>
        <taxon>Brassica</taxon>
    </lineage>
</organism>
<keyword evidence="3" id="KW-1185">Reference proteome</keyword>
<reference evidence="2" key="2">
    <citation type="submission" date="2014-06" db="EMBL/GenBank/DDBJ databases">
        <authorList>
            <person name="Genoscope - CEA"/>
        </authorList>
    </citation>
    <scope>NUCLEOTIDE SEQUENCE</scope>
</reference>
<protein>
    <submittedName>
        <fullName evidence="1">(rape) hypothetical protein</fullName>
    </submittedName>
    <submittedName>
        <fullName evidence="2">BnaA02g04820D protein</fullName>
    </submittedName>
</protein>
<evidence type="ECO:0000313" key="3">
    <source>
        <dbReference type="Proteomes" id="UP000028999"/>
    </source>
</evidence>
<evidence type="ECO:0000313" key="1">
    <source>
        <dbReference type="EMBL" id="CAF2136814.1"/>
    </source>
</evidence>
<evidence type="ECO:0000313" key="2">
    <source>
        <dbReference type="EMBL" id="CDY45094.1"/>
    </source>
</evidence>
<proteinExistence type="predicted"/>
<dbReference type="Gramene" id="CDY45094">
    <property type="protein sequence ID" value="CDY45094"/>
    <property type="gene ID" value="GSBRNA2T00081374001"/>
</dbReference>
<gene>
    <name evidence="2" type="primary">BnaA02g04820D</name>
    <name evidence="1" type="ORF">DARMORV10_A02P06180.1</name>
    <name evidence="2" type="ORF">GSBRNA2T00081374001</name>
</gene>
<dbReference type="EMBL" id="LK032613">
    <property type="protein sequence ID" value="CDY45094.1"/>
    <property type="molecule type" value="Genomic_DNA"/>
</dbReference>
<dbReference type="AlphaFoldDB" id="A0A078I6R3"/>
<reference evidence="2 3" key="1">
    <citation type="journal article" date="2014" name="Science">
        <title>Plant genetics. Early allopolyploid evolution in the post-Neolithic Brassica napus oilseed genome.</title>
        <authorList>
            <person name="Chalhoub B."/>
            <person name="Denoeud F."/>
            <person name="Liu S."/>
            <person name="Parkin I.A."/>
            <person name="Tang H."/>
            <person name="Wang X."/>
            <person name="Chiquet J."/>
            <person name="Belcram H."/>
            <person name="Tong C."/>
            <person name="Samans B."/>
            <person name="Correa M."/>
            <person name="Da Silva C."/>
            <person name="Just J."/>
            <person name="Falentin C."/>
            <person name="Koh C.S."/>
            <person name="Le Clainche I."/>
            <person name="Bernard M."/>
            <person name="Bento P."/>
            <person name="Noel B."/>
            <person name="Labadie K."/>
            <person name="Alberti A."/>
            <person name="Charles M."/>
            <person name="Arnaud D."/>
            <person name="Guo H."/>
            <person name="Daviaud C."/>
            <person name="Alamery S."/>
            <person name="Jabbari K."/>
            <person name="Zhao M."/>
            <person name="Edger P.P."/>
            <person name="Chelaifa H."/>
            <person name="Tack D."/>
            <person name="Lassalle G."/>
            <person name="Mestiri I."/>
            <person name="Schnel N."/>
            <person name="Le Paslier M.C."/>
            <person name="Fan G."/>
            <person name="Renault V."/>
            <person name="Bayer P.E."/>
            <person name="Golicz A.A."/>
            <person name="Manoli S."/>
            <person name="Lee T.H."/>
            <person name="Thi V.H."/>
            <person name="Chalabi S."/>
            <person name="Hu Q."/>
            <person name="Fan C."/>
            <person name="Tollenaere R."/>
            <person name="Lu Y."/>
            <person name="Battail C."/>
            <person name="Shen J."/>
            <person name="Sidebottom C.H."/>
            <person name="Wang X."/>
            <person name="Canaguier A."/>
            <person name="Chauveau A."/>
            <person name="Berard A."/>
            <person name="Deniot G."/>
            <person name="Guan M."/>
            <person name="Liu Z."/>
            <person name="Sun F."/>
            <person name="Lim Y.P."/>
            <person name="Lyons E."/>
            <person name="Town C.D."/>
            <person name="Bancroft I."/>
            <person name="Wang X."/>
            <person name="Meng J."/>
            <person name="Ma J."/>
            <person name="Pires J.C."/>
            <person name="King G.J."/>
            <person name="Brunel D."/>
            <person name="Delourme R."/>
            <person name="Renard M."/>
            <person name="Aury J.M."/>
            <person name="Adams K.L."/>
            <person name="Batley J."/>
            <person name="Snowdon R.J."/>
            <person name="Tost J."/>
            <person name="Edwards D."/>
            <person name="Zhou Y."/>
            <person name="Hua W."/>
            <person name="Sharpe A.G."/>
            <person name="Paterson A.H."/>
            <person name="Guan C."/>
            <person name="Wincker P."/>
        </authorList>
    </citation>
    <scope>NUCLEOTIDE SEQUENCE [LARGE SCALE GENOMIC DNA]</scope>
    <source>
        <strain evidence="3">cv. Darmor-bzh</strain>
    </source>
</reference>
<dbReference type="EMBL" id="HG994356">
    <property type="protein sequence ID" value="CAF2136814.1"/>
    <property type="molecule type" value="Genomic_DNA"/>
</dbReference>
<dbReference type="Proteomes" id="UP000028999">
    <property type="component" value="Unassembled WGS sequence"/>
</dbReference>
<dbReference type="Proteomes" id="UP001295469">
    <property type="component" value="Chromosome A02"/>
</dbReference>
<reference evidence="1" key="3">
    <citation type="submission" date="2021-01" db="EMBL/GenBank/DDBJ databases">
        <authorList>
            <consortium name="Genoscope - CEA"/>
            <person name="William W."/>
        </authorList>
    </citation>
    <scope>NUCLEOTIDE SEQUENCE</scope>
</reference>
<name>A0A078I6R3_BRANA</name>
<dbReference type="PaxDb" id="3708-A0A078I6R3"/>
<accession>A0A078I6R3</accession>
<sequence>MELSGPRITDDKPSDPIVQRLCSLDFINNGGWVHNLPIVFD</sequence>